<dbReference type="Proteomes" id="UP001596977">
    <property type="component" value="Unassembled WGS sequence"/>
</dbReference>
<sequence>MSRPQIVDQVEDVRDELDLLVRDLRLGIRGAGHLDTLEERAQAIAAALVAAFRGDAGRPASVPVRLSRNGRGVWA</sequence>
<organism evidence="1 2">
    <name type="scientific">Sphingomonas canadensis</name>
    <dbReference type="NCBI Taxonomy" id="1219257"/>
    <lineage>
        <taxon>Bacteria</taxon>
        <taxon>Pseudomonadati</taxon>
        <taxon>Pseudomonadota</taxon>
        <taxon>Alphaproteobacteria</taxon>
        <taxon>Sphingomonadales</taxon>
        <taxon>Sphingomonadaceae</taxon>
        <taxon>Sphingomonas</taxon>
    </lineage>
</organism>
<proteinExistence type="predicted"/>
<accession>A0ABW3HFR1</accession>
<evidence type="ECO:0000313" key="1">
    <source>
        <dbReference type="EMBL" id="MFD0948129.1"/>
    </source>
</evidence>
<dbReference type="RefSeq" id="WP_264945964.1">
    <property type="nucleotide sequence ID" value="NZ_JAPDRA010000010.1"/>
</dbReference>
<evidence type="ECO:0000313" key="2">
    <source>
        <dbReference type="Proteomes" id="UP001596977"/>
    </source>
</evidence>
<comment type="caution">
    <text evidence="1">The sequence shown here is derived from an EMBL/GenBank/DDBJ whole genome shotgun (WGS) entry which is preliminary data.</text>
</comment>
<keyword evidence="2" id="KW-1185">Reference proteome</keyword>
<gene>
    <name evidence="1" type="ORF">ACFQ1E_17430</name>
</gene>
<reference evidence="2" key="1">
    <citation type="journal article" date="2019" name="Int. J. Syst. Evol. Microbiol.">
        <title>The Global Catalogue of Microorganisms (GCM) 10K type strain sequencing project: providing services to taxonomists for standard genome sequencing and annotation.</title>
        <authorList>
            <consortium name="The Broad Institute Genomics Platform"/>
            <consortium name="The Broad Institute Genome Sequencing Center for Infectious Disease"/>
            <person name="Wu L."/>
            <person name="Ma J."/>
        </authorList>
    </citation>
    <scope>NUCLEOTIDE SEQUENCE [LARGE SCALE GENOMIC DNA]</scope>
    <source>
        <strain evidence="2">CCUG 62982</strain>
    </source>
</reference>
<dbReference type="EMBL" id="JBHTJG010000010">
    <property type="protein sequence ID" value="MFD0948129.1"/>
    <property type="molecule type" value="Genomic_DNA"/>
</dbReference>
<name>A0ABW3HFR1_9SPHN</name>
<protein>
    <submittedName>
        <fullName evidence="1">Uncharacterized protein</fullName>
    </submittedName>
</protein>